<dbReference type="Gene3D" id="3.40.50.850">
    <property type="entry name" value="Isochorismatase-like"/>
    <property type="match status" value="1"/>
</dbReference>
<dbReference type="PANTHER" id="PTHR43540">
    <property type="entry name" value="PEROXYUREIDOACRYLATE/UREIDOACRYLATE AMIDOHYDROLASE-RELATED"/>
    <property type="match status" value="1"/>
</dbReference>
<evidence type="ECO:0000313" key="5">
    <source>
        <dbReference type="Proteomes" id="UP001321760"/>
    </source>
</evidence>
<evidence type="ECO:0000256" key="1">
    <source>
        <dbReference type="ARBA" id="ARBA00006336"/>
    </source>
</evidence>
<proteinExistence type="inferred from homology"/>
<reference evidence="4" key="2">
    <citation type="submission" date="2023-05" db="EMBL/GenBank/DDBJ databases">
        <authorList>
            <consortium name="Lawrence Berkeley National Laboratory"/>
            <person name="Steindorff A."/>
            <person name="Hensen N."/>
            <person name="Bonometti L."/>
            <person name="Westerberg I."/>
            <person name="Brannstrom I.O."/>
            <person name="Guillou S."/>
            <person name="Cros-Aarteil S."/>
            <person name="Calhoun S."/>
            <person name="Haridas S."/>
            <person name="Kuo A."/>
            <person name="Mondo S."/>
            <person name="Pangilinan J."/>
            <person name="Riley R."/>
            <person name="Labutti K."/>
            <person name="Andreopoulos B."/>
            <person name="Lipzen A."/>
            <person name="Chen C."/>
            <person name="Yanf M."/>
            <person name="Daum C."/>
            <person name="Ng V."/>
            <person name="Clum A."/>
            <person name="Ohm R."/>
            <person name="Martin F."/>
            <person name="Silar P."/>
            <person name="Natvig D."/>
            <person name="Lalanne C."/>
            <person name="Gautier V."/>
            <person name="Ament-Velasquez S.L."/>
            <person name="Kruys A."/>
            <person name="Hutchinson M.I."/>
            <person name="Powell A.J."/>
            <person name="Barry K."/>
            <person name="Miller A.N."/>
            <person name="Grigoriev I.V."/>
            <person name="Debuchy R."/>
            <person name="Gladieux P."/>
            <person name="Thoren M.H."/>
            <person name="Johannesson H."/>
        </authorList>
    </citation>
    <scope>NUCLEOTIDE SEQUENCE</scope>
    <source>
        <strain evidence="4">PSN243</strain>
    </source>
</reference>
<dbReference type="SUPFAM" id="SSF52499">
    <property type="entry name" value="Isochorismatase-like hydrolases"/>
    <property type="match status" value="1"/>
</dbReference>
<evidence type="ECO:0000259" key="3">
    <source>
        <dbReference type="Pfam" id="PF00857"/>
    </source>
</evidence>
<dbReference type="PANTHER" id="PTHR43540:SF1">
    <property type="entry name" value="ISOCHORISMATASE HYDROLASE"/>
    <property type="match status" value="1"/>
</dbReference>
<evidence type="ECO:0000313" key="4">
    <source>
        <dbReference type="EMBL" id="KAK4446633.1"/>
    </source>
</evidence>
<dbReference type="InterPro" id="IPR036380">
    <property type="entry name" value="Isochorismatase-like_sf"/>
</dbReference>
<name>A0AAV9GE05_9PEZI</name>
<keyword evidence="2 4" id="KW-0378">Hydrolase</keyword>
<dbReference type="EMBL" id="MU865955">
    <property type="protein sequence ID" value="KAK4446633.1"/>
    <property type="molecule type" value="Genomic_DNA"/>
</dbReference>
<comment type="similarity">
    <text evidence="1">Belongs to the isochorismatase family.</text>
</comment>
<dbReference type="Pfam" id="PF00857">
    <property type="entry name" value="Isochorismatase"/>
    <property type="match status" value="1"/>
</dbReference>
<evidence type="ECO:0000256" key="2">
    <source>
        <dbReference type="ARBA" id="ARBA00022801"/>
    </source>
</evidence>
<dbReference type="InterPro" id="IPR050272">
    <property type="entry name" value="Isochorismatase-like_hydrls"/>
</dbReference>
<reference evidence="4" key="1">
    <citation type="journal article" date="2023" name="Mol. Phylogenet. Evol.">
        <title>Genome-scale phylogeny and comparative genomics of the fungal order Sordariales.</title>
        <authorList>
            <person name="Hensen N."/>
            <person name="Bonometti L."/>
            <person name="Westerberg I."/>
            <person name="Brannstrom I.O."/>
            <person name="Guillou S."/>
            <person name="Cros-Aarteil S."/>
            <person name="Calhoun S."/>
            <person name="Haridas S."/>
            <person name="Kuo A."/>
            <person name="Mondo S."/>
            <person name="Pangilinan J."/>
            <person name="Riley R."/>
            <person name="LaButti K."/>
            <person name="Andreopoulos B."/>
            <person name="Lipzen A."/>
            <person name="Chen C."/>
            <person name="Yan M."/>
            <person name="Daum C."/>
            <person name="Ng V."/>
            <person name="Clum A."/>
            <person name="Steindorff A."/>
            <person name="Ohm R.A."/>
            <person name="Martin F."/>
            <person name="Silar P."/>
            <person name="Natvig D.O."/>
            <person name="Lalanne C."/>
            <person name="Gautier V."/>
            <person name="Ament-Velasquez S.L."/>
            <person name="Kruys A."/>
            <person name="Hutchinson M.I."/>
            <person name="Powell A.J."/>
            <person name="Barry K."/>
            <person name="Miller A.N."/>
            <person name="Grigoriev I.V."/>
            <person name="Debuchy R."/>
            <person name="Gladieux P."/>
            <person name="Hiltunen Thoren M."/>
            <person name="Johannesson H."/>
        </authorList>
    </citation>
    <scope>NUCLEOTIDE SEQUENCE</scope>
    <source>
        <strain evidence="4">PSN243</strain>
    </source>
</reference>
<keyword evidence="5" id="KW-1185">Reference proteome</keyword>
<dbReference type="InterPro" id="IPR000868">
    <property type="entry name" value="Isochorismatase-like_dom"/>
</dbReference>
<comment type="caution">
    <text evidence="4">The sequence shown here is derived from an EMBL/GenBank/DDBJ whole genome shotgun (WGS) entry which is preliminary data.</text>
</comment>
<accession>A0AAV9GE05</accession>
<dbReference type="GO" id="GO:0016787">
    <property type="term" value="F:hydrolase activity"/>
    <property type="evidence" value="ECO:0007669"/>
    <property type="project" value="UniProtKB-KW"/>
</dbReference>
<feature type="domain" description="Isochorismatase-like" evidence="3">
    <location>
        <begin position="31"/>
        <end position="214"/>
    </location>
</feature>
<organism evidence="4 5">
    <name type="scientific">Podospora aff. communis PSN243</name>
    <dbReference type="NCBI Taxonomy" id="3040156"/>
    <lineage>
        <taxon>Eukaryota</taxon>
        <taxon>Fungi</taxon>
        <taxon>Dikarya</taxon>
        <taxon>Ascomycota</taxon>
        <taxon>Pezizomycotina</taxon>
        <taxon>Sordariomycetes</taxon>
        <taxon>Sordariomycetidae</taxon>
        <taxon>Sordariales</taxon>
        <taxon>Podosporaceae</taxon>
        <taxon>Podospora</taxon>
    </lineage>
</organism>
<protein>
    <submittedName>
        <fullName evidence="4">Isochorismatase hydrolase</fullName>
    </submittedName>
</protein>
<dbReference type="AlphaFoldDB" id="A0AAV9GE05"/>
<gene>
    <name evidence="4" type="ORF">QBC34DRAFT_304532</name>
</gene>
<sequence length="244" mass="24975">MALSPSHHPSYAAECGDPSRTKKLGFGAHPALLLLDICDAYFSPSSPLCLPSSTLTTITSTLTSLLTAARKENTPIIYATTTYTRPSLADAGLPALKTSPAITQLFSSESHHSHPPSAAEYTPLLPQKEDIIIKKKYPSPFFGTNLATQLAALGVDTLVIGGFLTSGSVRAAALDAMQAGFRAMVVGGGCGDLGGESENHWANLMDVAAKYGDVVEVGEGVGCLGVGVKSDGVAGKGGVGEGGV</sequence>
<dbReference type="Proteomes" id="UP001321760">
    <property type="component" value="Unassembled WGS sequence"/>
</dbReference>